<proteinExistence type="predicted"/>
<comment type="caution">
    <text evidence="1">The sequence shown here is derived from an EMBL/GenBank/DDBJ whole genome shotgun (WGS) entry which is preliminary data.</text>
</comment>
<dbReference type="EMBL" id="JAIWYP010000012">
    <property type="protein sequence ID" value="KAH3730273.1"/>
    <property type="molecule type" value="Genomic_DNA"/>
</dbReference>
<gene>
    <name evidence="1" type="ORF">DPMN_056256</name>
</gene>
<accession>A0A9D4HUV8</accession>
<sequence>MQGLTCNPAKMKYTAPKEVTEMKTQLPKEVMPSRNVQLSADPIISRASIPQEHCSYQW</sequence>
<reference evidence="1" key="1">
    <citation type="journal article" date="2019" name="bioRxiv">
        <title>The Genome of the Zebra Mussel, Dreissena polymorpha: A Resource for Invasive Species Research.</title>
        <authorList>
            <person name="McCartney M.A."/>
            <person name="Auch B."/>
            <person name="Kono T."/>
            <person name="Mallez S."/>
            <person name="Zhang Y."/>
            <person name="Obille A."/>
            <person name="Becker A."/>
            <person name="Abrahante J.E."/>
            <person name="Garbe J."/>
            <person name="Badalamenti J.P."/>
            <person name="Herman A."/>
            <person name="Mangelson H."/>
            <person name="Liachko I."/>
            <person name="Sullivan S."/>
            <person name="Sone E.D."/>
            <person name="Koren S."/>
            <person name="Silverstein K.A.T."/>
            <person name="Beckman K.B."/>
            <person name="Gohl D.M."/>
        </authorList>
    </citation>
    <scope>NUCLEOTIDE SEQUENCE</scope>
    <source>
        <strain evidence="1">Duluth1</strain>
        <tissue evidence="1">Whole animal</tissue>
    </source>
</reference>
<organism evidence="1 2">
    <name type="scientific">Dreissena polymorpha</name>
    <name type="common">Zebra mussel</name>
    <name type="synonym">Mytilus polymorpha</name>
    <dbReference type="NCBI Taxonomy" id="45954"/>
    <lineage>
        <taxon>Eukaryota</taxon>
        <taxon>Metazoa</taxon>
        <taxon>Spiralia</taxon>
        <taxon>Lophotrochozoa</taxon>
        <taxon>Mollusca</taxon>
        <taxon>Bivalvia</taxon>
        <taxon>Autobranchia</taxon>
        <taxon>Heteroconchia</taxon>
        <taxon>Euheterodonta</taxon>
        <taxon>Imparidentia</taxon>
        <taxon>Neoheterodontei</taxon>
        <taxon>Myida</taxon>
        <taxon>Dreissenoidea</taxon>
        <taxon>Dreissenidae</taxon>
        <taxon>Dreissena</taxon>
    </lineage>
</organism>
<evidence type="ECO:0000313" key="2">
    <source>
        <dbReference type="Proteomes" id="UP000828390"/>
    </source>
</evidence>
<dbReference type="AlphaFoldDB" id="A0A9D4HUV8"/>
<protein>
    <submittedName>
        <fullName evidence="1">Uncharacterized protein</fullName>
    </submittedName>
</protein>
<reference evidence="1" key="2">
    <citation type="submission" date="2020-11" db="EMBL/GenBank/DDBJ databases">
        <authorList>
            <person name="McCartney M.A."/>
            <person name="Auch B."/>
            <person name="Kono T."/>
            <person name="Mallez S."/>
            <person name="Becker A."/>
            <person name="Gohl D.M."/>
            <person name="Silverstein K.A.T."/>
            <person name="Koren S."/>
            <person name="Bechman K.B."/>
            <person name="Herman A."/>
            <person name="Abrahante J.E."/>
            <person name="Garbe J."/>
        </authorList>
    </citation>
    <scope>NUCLEOTIDE SEQUENCE</scope>
    <source>
        <strain evidence="1">Duluth1</strain>
        <tissue evidence="1">Whole animal</tissue>
    </source>
</reference>
<evidence type="ECO:0000313" key="1">
    <source>
        <dbReference type="EMBL" id="KAH3730273.1"/>
    </source>
</evidence>
<keyword evidence="2" id="KW-1185">Reference proteome</keyword>
<dbReference type="Proteomes" id="UP000828390">
    <property type="component" value="Unassembled WGS sequence"/>
</dbReference>
<name>A0A9D4HUV8_DREPO</name>